<dbReference type="AlphaFoldDB" id="A0AAI8ZLC0"/>
<keyword evidence="1" id="KW-0614">Plasmid</keyword>
<protein>
    <submittedName>
        <fullName evidence="1">Morphogenetic function protein (P1-like PmgC)</fullName>
    </submittedName>
</protein>
<dbReference type="EMBL" id="HG803186">
    <property type="protein sequence ID" value="CDM12418.1"/>
    <property type="molecule type" value="Genomic_DNA"/>
</dbReference>
<sequence>MTPNALLARVKGQFVTLYHDEPEKLEALLIQALNEYQDRAGVIRSLTITFDQFKSGGIPVPPYFMTVVTAHDADHMWHDVTVENGKLNVVTTDYSVAPFKVQYLEALSEYDLDNDELPQHATGMLQKYLKVLIEIPNTEREQYSRSAAGLPMDGMPQLSELHEKKRLLEEQMEESGSILMPSMLLQM</sequence>
<evidence type="ECO:0000313" key="1">
    <source>
        <dbReference type="EMBL" id="CDM12418.1"/>
    </source>
</evidence>
<reference evidence="1" key="2">
    <citation type="submission" date="2014-01" db="EMBL/GenBank/DDBJ databases">
        <authorList>
            <person name="Hammerl J."/>
        </authorList>
    </citation>
    <scope>NUCLEOTIDE SEQUENCE</scope>
    <source>
        <strain evidence="1">48/10</strain>
        <plasmid evidence="1">p48/10</plasmid>
    </source>
</reference>
<proteinExistence type="predicted"/>
<name>A0AAI8ZLC0_VIBVL</name>
<organism evidence="1">
    <name type="scientific">Vibrio vulnificus</name>
    <dbReference type="NCBI Taxonomy" id="672"/>
    <lineage>
        <taxon>Bacteria</taxon>
        <taxon>Pseudomonadati</taxon>
        <taxon>Pseudomonadota</taxon>
        <taxon>Gammaproteobacteria</taxon>
        <taxon>Vibrionales</taxon>
        <taxon>Vibrionaceae</taxon>
        <taxon>Vibrio</taxon>
    </lineage>
</organism>
<dbReference type="RefSeq" id="WP_032071940.1">
    <property type="nucleotide sequence ID" value="NC_025128.1"/>
</dbReference>
<reference evidence="1" key="1">
    <citation type="journal article" date="2014" name="Genome Announc.">
        <title>Complete Nucleotide Sequence of pVv01, a P1-Like Plasmid Prophage of Vibrio vulnificus.</title>
        <authorList>
            <person name="Hammerl J.A."/>
            <person name="Klevanskaa K."/>
            <person name="Strauch E."/>
            <person name="Hertwig S."/>
        </authorList>
    </citation>
    <scope>NUCLEOTIDE SEQUENCE</scope>
    <source>
        <strain evidence="1">48/10</strain>
    </source>
</reference>
<accession>A0AAI8ZLC0</accession>
<geneLocation type="plasmid" evidence="1">
    <name>p48/10</name>
</geneLocation>